<dbReference type="EMBL" id="CALBWS010000032">
    <property type="protein sequence ID" value="CAH2716754.1"/>
    <property type="molecule type" value="Genomic_DNA"/>
</dbReference>
<dbReference type="InterPro" id="IPR000014">
    <property type="entry name" value="PAS"/>
</dbReference>
<dbReference type="InterPro" id="IPR035965">
    <property type="entry name" value="PAS-like_dom_sf"/>
</dbReference>
<dbReference type="Gene3D" id="3.30.450.20">
    <property type="entry name" value="PAS domain"/>
    <property type="match status" value="2"/>
</dbReference>
<dbReference type="PROSITE" id="PS50113">
    <property type="entry name" value="PAC"/>
    <property type="match status" value="2"/>
</dbReference>
<dbReference type="SUPFAM" id="SSF55785">
    <property type="entry name" value="PYP-like sensor domain (PAS domain)"/>
    <property type="match status" value="2"/>
</dbReference>
<keyword evidence="1" id="KW-1133">Transmembrane helix</keyword>
<proteinExistence type="predicted"/>
<dbReference type="SMART" id="SM00086">
    <property type="entry name" value="PAC"/>
    <property type="match status" value="2"/>
</dbReference>
<dbReference type="Proteomes" id="UP000838308">
    <property type="component" value="Unassembled WGS sequence"/>
</dbReference>
<dbReference type="CDD" id="cd00130">
    <property type="entry name" value="PAS"/>
    <property type="match status" value="2"/>
</dbReference>
<feature type="domain" description="PAC" evidence="3">
    <location>
        <begin position="280"/>
        <end position="332"/>
    </location>
</feature>
<dbReference type="CDD" id="cd01949">
    <property type="entry name" value="GGDEF"/>
    <property type="match status" value="1"/>
</dbReference>
<protein>
    <recommendedName>
        <fullName evidence="7">Diguanylate cyclase</fullName>
    </recommendedName>
</protein>
<feature type="domain" description="PAS" evidence="2">
    <location>
        <begin position="198"/>
        <end position="278"/>
    </location>
</feature>
<evidence type="ECO:0000259" key="4">
    <source>
        <dbReference type="PROSITE" id="PS50887"/>
    </source>
</evidence>
<evidence type="ECO:0000256" key="1">
    <source>
        <dbReference type="SAM" id="Phobius"/>
    </source>
</evidence>
<dbReference type="Gene3D" id="3.30.70.270">
    <property type="match status" value="1"/>
</dbReference>
<dbReference type="PROSITE" id="PS50887">
    <property type="entry name" value="GGDEF"/>
    <property type="match status" value="1"/>
</dbReference>
<feature type="domain" description="GGDEF" evidence="4">
    <location>
        <begin position="364"/>
        <end position="501"/>
    </location>
</feature>
<dbReference type="Pfam" id="PF08447">
    <property type="entry name" value="PAS_3"/>
    <property type="match status" value="1"/>
</dbReference>
<dbReference type="InterPro" id="IPR000160">
    <property type="entry name" value="GGDEF_dom"/>
</dbReference>
<dbReference type="InterPro" id="IPR000700">
    <property type="entry name" value="PAS-assoc_C"/>
</dbReference>
<evidence type="ECO:0008006" key="7">
    <source>
        <dbReference type="Google" id="ProtNLM"/>
    </source>
</evidence>
<evidence type="ECO:0000259" key="3">
    <source>
        <dbReference type="PROSITE" id="PS50113"/>
    </source>
</evidence>
<dbReference type="NCBIfam" id="TIGR00254">
    <property type="entry name" value="GGDEF"/>
    <property type="match status" value="1"/>
</dbReference>
<dbReference type="PANTHER" id="PTHR44757">
    <property type="entry name" value="DIGUANYLATE CYCLASE DGCP"/>
    <property type="match status" value="1"/>
</dbReference>
<keyword evidence="1" id="KW-0472">Membrane</keyword>
<gene>
    <name evidence="5" type="ORF">BACCIP111895_03942</name>
</gene>
<dbReference type="SUPFAM" id="SSF55073">
    <property type="entry name" value="Nucleotide cyclase"/>
    <property type="match status" value="1"/>
</dbReference>
<name>A0ABM9EVU3_9BACI</name>
<keyword evidence="1" id="KW-0812">Transmembrane</keyword>
<feature type="transmembrane region" description="Helical" evidence="1">
    <location>
        <begin position="51"/>
        <end position="70"/>
    </location>
</feature>
<dbReference type="NCBIfam" id="TIGR00229">
    <property type="entry name" value="sensory_box"/>
    <property type="match status" value="2"/>
</dbReference>
<dbReference type="PANTHER" id="PTHR44757:SF2">
    <property type="entry name" value="BIOFILM ARCHITECTURE MAINTENANCE PROTEIN MBAA"/>
    <property type="match status" value="1"/>
</dbReference>
<keyword evidence="6" id="KW-1185">Reference proteome</keyword>
<evidence type="ECO:0000313" key="6">
    <source>
        <dbReference type="Proteomes" id="UP000838308"/>
    </source>
</evidence>
<dbReference type="Pfam" id="PF13426">
    <property type="entry name" value="PAS_9"/>
    <property type="match status" value="1"/>
</dbReference>
<dbReference type="InterPro" id="IPR001610">
    <property type="entry name" value="PAC"/>
</dbReference>
<feature type="domain" description="PAC" evidence="3">
    <location>
        <begin position="152"/>
        <end position="204"/>
    </location>
</feature>
<feature type="transmembrane region" description="Helical" evidence="1">
    <location>
        <begin position="20"/>
        <end position="39"/>
    </location>
</feature>
<comment type="caution">
    <text evidence="5">The sequence shown here is derived from an EMBL/GenBank/DDBJ whole genome shotgun (WGS) entry which is preliminary data.</text>
</comment>
<dbReference type="InterPro" id="IPR013655">
    <property type="entry name" value="PAS_fold_3"/>
</dbReference>
<dbReference type="InterPro" id="IPR029787">
    <property type="entry name" value="Nucleotide_cyclase"/>
</dbReference>
<dbReference type="SMART" id="SM00267">
    <property type="entry name" value="GGDEF"/>
    <property type="match status" value="1"/>
</dbReference>
<reference evidence="5" key="1">
    <citation type="submission" date="2022-04" db="EMBL/GenBank/DDBJ databases">
        <authorList>
            <person name="Criscuolo A."/>
        </authorList>
    </citation>
    <scope>NUCLEOTIDE SEQUENCE</scope>
    <source>
        <strain evidence="5">CIP111895</strain>
    </source>
</reference>
<dbReference type="InterPro" id="IPR043128">
    <property type="entry name" value="Rev_trsase/Diguanyl_cyclase"/>
</dbReference>
<dbReference type="SMART" id="SM00091">
    <property type="entry name" value="PAS"/>
    <property type="match status" value="2"/>
</dbReference>
<sequence>MFLIYCKERVNKLKNNMTFYKGIANLFHITASLFLFFVVKNELSPNHLFIFAVQTIIGSVCISLLVHHLIKSKQLILHIRQEEEKQRIAAKNMTEMLAVIDQKGVIQSCSPSHARNIGAVSTTTNFYQLIHSEDEEKVVALIQSVFTKGEEIETEFRMKHKNGYWINIEINASPFSNEHGETDHVVLVYRDVTKRKEDEEKLLETIKNFQDIRFALDESSLVQITDKHGMLIYTNEKACQLSGYSLEEIMGKPMRVFNSHYHSREFFEDLWNTVLDGKVWRGEIRNKTKSGGFFWVDTTIVPFLDKSGQPFQFINIRTDITKSKENEKKLEYLSNVDSLTSLYNRRYFDRMLQQYWVSMMQSEKPISIIIFDMDSFKSYNDYYGHIKGDECLILISKKAKELLDDSKTVLARYGGEEFSIILPGIDAKESYYIADCIRAEIESLKIPHRKSEVNTYVTLSLGVASIVPKKDIEPNEVLKLADKALYQAKNNGRNTVVSNDVTLCSTI</sequence>
<dbReference type="PROSITE" id="PS50112">
    <property type="entry name" value="PAS"/>
    <property type="match status" value="1"/>
</dbReference>
<evidence type="ECO:0000313" key="5">
    <source>
        <dbReference type="EMBL" id="CAH2716754.1"/>
    </source>
</evidence>
<organism evidence="5 6">
    <name type="scientific">Neobacillus rhizosphaerae</name>
    <dbReference type="NCBI Taxonomy" id="2880965"/>
    <lineage>
        <taxon>Bacteria</taxon>
        <taxon>Bacillati</taxon>
        <taxon>Bacillota</taxon>
        <taxon>Bacilli</taxon>
        <taxon>Bacillales</taxon>
        <taxon>Bacillaceae</taxon>
        <taxon>Neobacillus</taxon>
    </lineage>
</organism>
<dbReference type="Pfam" id="PF00990">
    <property type="entry name" value="GGDEF"/>
    <property type="match status" value="1"/>
</dbReference>
<dbReference type="InterPro" id="IPR052155">
    <property type="entry name" value="Biofilm_reg_signaling"/>
</dbReference>
<accession>A0ABM9EVU3</accession>
<evidence type="ECO:0000259" key="2">
    <source>
        <dbReference type="PROSITE" id="PS50112"/>
    </source>
</evidence>